<dbReference type="AlphaFoldDB" id="A0A3A8B3Q9"/>
<dbReference type="InterPro" id="IPR051459">
    <property type="entry name" value="Cytochrome_c-type_DH"/>
</dbReference>
<sequence length="161" mass="17208">MRRAATFGAVAFALTAIGFGVLAEPGLDNGSVSGLSFLGESVTGADIAAGEALYAESCASCHGAELEGQPDWRRRLDNGRMPAPPHDETGHTWHHSDRNLFIVTKGGVGAIVPGYESDMPAFEDILTDDEIADVLSYIKSTWPDRQREFQAEVSANDKGDL</sequence>
<dbReference type="InterPro" id="IPR036909">
    <property type="entry name" value="Cyt_c-like_dom_sf"/>
</dbReference>
<dbReference type="PANTHER" id="PTHR35008">
    <property type="entry name" value="BLL4482 PROTEIN-RELATED"/>
    <property type="match status" value="1"/>
</dbReference>
<dbReference type="Proteomes" id="UP000281128">
    <property type="component" value="Unassembled WGS sequence"/>
</dbReference>
<dbReference type="GO" id="GO:0020037">
    <property type="term" value="F:heme binding"/>
    <property type="evidence" value="ECO:0007669"/>
    <property type="project" value="InterPro"/>
</dbReference>
<dbReference type="PRINTS" id="PR00605">
    <property type="entry name" value="CYTCHROMECIC"/>
</dbReference>
<evidence type="ECO:0000256" key="6">
    <source>
        <dbReference type="ARBA" id="ARBA00022982"/>
    </source>
</evidence>
<evidence type="ECO:0000259" key="9">
    <source>
        <dbReference type="PROSITE" id="PS51007"/>
    </source>
</evidence>
<dbReference type="EMBL" id="RAPE01000007">
    <property type="protein sequence ID" value="RKF12474.1"/>
    <property type="molecule type" value="Genomic_DNA"/>
</dbReference>
<feature type="domain" description="Cytochrome c" evidence="9">
    <location>
        <begin position="45"/>
        <end position="142"/>
    </location>
</feature>
<dbReference type="RefSeq" id="WP_121168918.1">
    <property type="nucleotide sequence ID" value="NZ_RAPE01000007.1"/>
</dbReference>
<evidence type="ECO:0000256" key="4">
    <source>
        <dbReference type="ARBA" id="ARBA00022660"/>
    </source>
</evidence>
<comment type="cofactor">
    <cofactor evidence="1">
        <name>heme c</name>
        <dbReference type="ChEBI" id="CHEBI:61717"/>
    </cofactor>
</comment>
<evidence type="ECO:0000256" key="2">
    <source>
        <dbReference type="ARBA" id="ARBA00022448"/>
    </source>
</evidence>
<keyword evidence="2" id="KW-0813">Transport</keyword>
<evidence type="ECO:0000313" key="11">
    <source>
        <dbReference type="Proteomes" id="UP000281128"/>
    </source>
</evidence>
<dbReference type="Pfam" id="PF00034">
    <property type="entry name" value="Cytochrom_C"/>
    <property type="match status" value="1"/>
</dbReference>
<dbReference type="GO" id="GO:0005506">
    <property type="term" value="F:iron ion binding"/>
    <property type="evidence" value="ECO:0007669"/>
    <property type="project" value="InterPro"/>
</dbReference>
<organism evidence="10 11">
    <name type="scientific">Roseovarius spongiae</name>
    <dbReference type="NCBI Taxonomy" id="2320272"/>
    <lineage>
        <taxon>Bacteria</taxon>
        <taxon>Pseudomonadati</taxon>
        <taxon>Pseudomonadota</taxon>
        <taxon>Alphaproteobacteria</taxon>
        <taxon>Rhodobacterales</taxon>
        <taxon>Roseobacteraceae</taxon>
        <taxon>Roseovarius</taxon>
    </lineage>
</organism>
<proteinExistence type="predicted"/>
<keyword evidence="5 8" id="KW-0479">Metal-binding</keyword>
<keyword evidence="4" id="KW-0679">Respiratory chain</keyword>
<evidence type="ECO:0000256" key="1">
    <source>
        <dbReference type="ARBA" id="ARBA00001926"/>
    </source>
</evidence>
<dbReference type="InterPro" id="IPR009056">
    <property type="entry name" value="Cyt_c-like_dom"/>
</dbReference>
<evidence type="ECO:0000256" key="5">
    <source>
        <dbReference type="ARBA" id="ARBA00022723"/>
    </source>
</evidence>
<keyword evidence="6" id="KW-0249">Electron transport</keyword>
<evidence type="ECO:0000256" key="8">
    <source>
        <dbReference type="PROSITE-ProRule" id="PRU00433"/>
    </source>
</evidence>
<dbReference type="PROSITE" id="PS51007">
    <property type="entry name" value="CYTC"/>
    <property type="match status" value="1"/>
</dbReference>
<gene>
    <name evidence="10" type="ORF">D6850_17535</name>
</gene>
<evidence type="ECO:0000313" key="10">
    <source>
        <dbReference type="EMBL" id="RKF12474.1"/>
    </source>
</evidence>
<comment type="caution">
    <text evidence="10">The sequence shown here is derived from an EMBL/GenBank/DDBJ whole genome shotgun (WGS) entry which is preliminary data.</text>
</comment>
<dbReference type="Gene3D" id="1.10.760.10">
    <property type="entry name" value="Cytochrome c-like domain"/>
    <property type="match status" value="1"/>
</dbReference>
<evidence type="ECO:0000256" key="7">
    <source>
        <dbReference type="ARBA" id="ARBA00023004"/>
    </source>
</evidence>
<dbReference type="SUPFAM" id="SSF46626">
    <property type="entry name" value="Cytochrome c"/>
    <property type="match status" value="1"/>
</dbReference>
<protein>
    <submittedName>
        <fullName evidence="10">Cytochrome c</fullName>
    </submittedName>
</protein>
<name>A0A3A8B3Q9_9RHOB</name>
<reference evidence="10 11" key="1">
    <citation type="submission" date="2018-09" db="EMBL/GenBank/DDBJ databases">
        <title>Roseovarius spongiae sp. nov., isolated from a marine sponge.</title>
        <authorList>
            <person name="Zhuang L."/>
            <person name="Luo L."/>
        </authorList>
    </citation>
    <scope>NUCLEOTIDE SEQUENCE [LARGE SCALE GENOMIC DNA]</scope>
    <source>
        <strain evidence="10 11">HN-E21</strain>
    </source>
</reference>
<evidence type="ECO:0000256" key="3">
    <source>
        <dbReference type="ARBA" id="ARBA00022617"/>
    </source>
</evidence>
<dbReference type="OrthoDB" id="9811281at2"/>
<keyword evidence="11" id="KW-1185">Reference proteome</keyword>
<dbReference type="InterPro" id="IPR008168">
    <property type="entry name" value="Cyt_C_IC"/>
</dbReference>
<dbReference type="GO" id="GO:0009055">
    <property type="term" value="F:electron transfer activity"/>
    <property type="evidence" value="ECO:0007669"/>
    <property type="project" value="InterPro"/>
</dbReference>
<accession>A0A3A8B3Q9</accession>
<keyword evidence="3 8" id="KW-0349">Heme</keyword>
<keyword evidence="7 8" id="KW-0408">Iron</keyword>
<dbReference type="PANTHER" id="PTHR35008:SF4">
    <property type="entry name" value="BLL4482 PROTEIN"/>
    <property type="match status" value="1"/>
</dbReference>